<evidence type="ECO:0000259" key="1">
    <source>
        <dbReference type="Pfam" id="PF07969"/>
    </source>
</evidence>
<dbReference type="PANTHER" id="PTHR22642:SF2">
    <property type="entry name" value="PROTEIN LONG AFTER FAR-RED 3"/>
    <property type="match status" value="1"/>
</dbReference>
<proteinExistence type="predicted"/>
<dbReference type="Gene3D" id="3.20.20.140">
    <property type="entry name" value="Metal-dependent hydrolases"/>
    <property type="match status" value="1"/>
</dbReference>
<dbReference type="InterPro" id="IPR013108">
    <property type="entry name" value="Amidohydro_3"/>
</dbReference>
<protein>
    <submittedName>
        <fullName evidence="2">Amidohydrolase</fullName>
    </submittedName>
</protein>
<evidence type="ECO:0000313" key="2">
    <source>
        <dbReference type="EMBL" id="MCU0105720.1"/>
    </source>
</evidence>
<feature type="domain" description="Amidohydrolase 3" evidence="1">
    <location>
        <begin position="42"/>
        <end position="483"/>
    </location>
</feature>
<organism evidence="2 3">
    <name type="scientific">Paracholeplasma vituli</name>
    <dbReference type="NCBI Taxonomy" id="69473"/>
    <lineage>
        <taxon>Bacteria</taxon>
        <taxon>Bacillati</taxon>
        <taxon>Mycoplasmatota</taxon>
        <taxon>Mollicutes</taxon>
        <taxon>Acholeplasmatales</taxon>
        <taxon>Acholeplasmataceae</taxon>
        <taxon>Paracholeplasma</taxon>
    </lineage>
</organism>
<dbReference type="Proteomes" id="UP001209076">
    <property type="component" value="Unassembled WGS sequence"/>
</dbReference>
<dbReference type="SUPFAM" id="SSF51338">
    <property type="entry name" value="Composite domain of metallo-dependent hydrolases"/>
    <property type="match status" value="1"/>
</dbReference>
<dbReference type="RefSeq" id="WP_262097039.1">
    <property type="nucleotide sequence ID" value="NZ_JAOEGN010000025.1"/>
</dbReference>
<dbReference type="Gene3D" id="3.10.310.70">
    <property type="match status" value="1"/>
</dbReference>
<dbReference type="Pfam" id="PF07969">
    <property type="entry name" value="Amidohydro_3"/>
    <property type="match status" value="1"/>
</dbReference>
<reference evidence="3" key="1">
    <citation type="submission" date="2023-07" db="EMBL/GenBank/DDBJ databases">
        <title>Novel Mycoplasma species identified in domestic and wild animals.</title>
        <authorList>
            <person name="Volokhov D.V."/>
            <person name="Furtak V.A."/>
            <person name="Zagorodnyaya T.A."/>
        </authorList>
    </citation>
    <scope>NUCLEOTIDE SEQUENCE [LARGE SCALE GENOMIC DNA]</scope>
    <source>
        <strain evidence="3">92-19</strain>
    </source>
</reference>
<sequence>MKLFKNGVIHTLDHNRKATNILTHQGIIIGIDVNENQSFDSIIDLKGGHLYPGFVDAHLHLIGYGQYLSRIDLSSLKDKNDVLSKLKEIEITDLLMVDGYKESLGVNRYDLDNISMEKPILLRHNDFHAVTVNSVVLNQMGLNYESGILREEEASKAIKHYTSVSNETLERYLETAIENLYRYGITGGHSDDLFYFNGYEYTLNVFKNVLIHRPFRTQLLIHHEVLDDYLQNPYNEENPYLELKGVKVFYDGTLFSKTALMYKGYKNTPSKGLRITPDFIQIVKKVREHNMTLAIHVIGDQGLDELIEILTKYPAKNFLKDRIIHAPWISEYGLNKLKTIPVTLDVQPQFLYSDLPEAFHILNDPPSYIFPWKSMLKNGLTLSFSSDAPVEVPNPLIGILNATNRVAKDGICYQKEEIITRLEAIEAYTKYANAQNIKENRGVIKMGYLADFTVFKSDLESLPDEDLVKPQVQMTVIDEHIVYED</sequence>
<gene>
    <name evidence="2" type="ORF">N7603_08645</name>
</gene>
<dbReference type="InterPro" id="IPR011059">
    <property type="entry name" value="Metal-dep_hydrolase_composite"/>
</dbReference>
<dbReference type="PANTHER" id="PTHR22642">
    <property type="entry name" value="IMIDAZOLONEPROPIONASE"/>
    <property type="match status" value="1"/>
</dbReference>
<accession>A0ABT2PXN7</accession>
<dbReference type="EMBL" id="JAOEGN010000025">
    <property type="protein sequence ID" value="MCU0105720.1"/>
    <property type="molecule type" value="Genomic_DNA"/>
</dbReference>
<dbReference type="Gene3D" id="2.30.40.10">
    <property type="entry name" value="Urease, subunit C, domain 1"/>
    <property type="match status" value="1"/>
</dbReference>
<dbReference type="SUPFAM" id="SSF51556">
    <property type="entry name" value="Metallo-dependent hydrolases"/>
    <property type="match status" value="1"/>
</dbReference>
<name>A0ABT2PXN7_9MOLU</name>
<evidence type="ECO:0000313" key="3">
    <source>
        <dbReference type="Proteomes" id="UP001209076"/>
    </source>
</evidence>
<comment type="caution">
    <text evidence="2">The sequence shown here is derived from an EMBL/GenBank/DDBJ whole genome shotgun (WGS) entry which is preliminary data.</text>
</comment>
<keyword evidence="3" id="KW-1185">Reference proteome</keyword>
<dbReference type="InterPro" id="IPR032466">
    <property type="entry name" value="Metal_Hydrolase"/>
</dbReference>